<evidence type="ECO:0000256" key="3">
    <source>
        <dbReference type="ARBA" id="ARBA00022692"/>
    </source>
</evidence>
<dbReference type="InterPro" id="IPR003838">
    <property type="entry name" value="ABC3_permease_C"/>
</dbReference>
<comment type="similarity">
    <text evidence="6">Belongs to the ABC-4 integral membrane protein family.</text>
</comment>
<evidence type="ECO:0000313" key="11">
    <source>
        <dbReference type="Proteomes" id="UP000277236"/>
    </source>
</evidence>
<evidence type="ECO:0008006" key="12">
    <source>
        <dbReference type="Google" id="ProtNLM"/>
    </source>
</evidence>
<reference evidence="10 11" key="1">
    <citation type="submission" date="2018-08" db="EMBL/GenBank/DDBJ databases">
        <title>Recombination of ecologically and evolutionarily significant loci maintains genetic cohesion in the Pseudomonas syringae species complex.</title>
        <authorList>
            <person name="Dillon M."/>
            <person name="Thakur S."/>
            <person name="Almeida R.N.D."/>
            <person name="Weir B.S."/>
            <person name="Guttman D.S."/>
        </authorList>
    </citation>
    <scope>NUCLEOTIDE SEQUENCE [LARGE SCALE GENOMIC DNA]</scope>
    <source>
        <strain evidence="10 11">ICMP 3353</strain>
    </source>
</reference>
<evidence type="ECO:0000256" key="1">
    <source>
        <dbReference type="ARBA" id="ARBA00004651"/>
    </source>
</evidence>
<dbReference type="EMBL" id="RBRE01000057">
    <property type="protein sequence ID" value="RMQ44947.1"/>
    <property type="molecule type" value="Genomic_DNA"/>
</dbReference>
<dbReference type="OrthoDB" id="9770036at2"/>
<dbReference type="Proteomes" id="UP000277236">
    <property type="component" value="Unassembled WGS sequence"/>
</dbReference>
<feature type="transmembrane region" description="Helical" evidence="7">
    <location>
        <begin position="278"/>
        <end position="302"/>
    </location>
</feature>
<sequence length="404" mass="42311">MSEGRFASYGPALGQIFMEPLNSLRLLGRRSLLALLGIAVGCASVVALLNIGQNAANEAVSAFKGLGSDMLVVSFAATPGMKMRPAPSSLDSQAVMSAVPGILHLAPVMMLSTRASLDGRTHNVNVVGTSSDLPVVLGVRVAQGRFLSGYDSRSTYAVLGAQVARELGVDNLQEVAGRRIQVDGYLFEIIGILAGHGQNPLIPVSVDEAVFVPIEGMRRISSRPEINNVIARGGSGETLEQDGQALSDFLQTLAPGRDVQVQIPQQLIDGLAQQSRTFSYLLAGLGGISLLVGGVGVMNVMVMNVSERRREIGVRMALGARPVDIGRLFLLEAAVLSIAGASIGACVGLLAAWLFSMLSGWGFTLSLPSLPLGIASSLLVGLFFGLNPALMAARLEPVQALRDD</sequence>
<evidence type="ECO:0000256" key="4">
    <source>
        <dbReference type="ARBA" id="ARBA00022989"/>
    </source>
</evidence>
<evidence type="ECO:0000259" key="8">
    <source>
        <dbReference type="Pfam" id="PF02687"/>
    </source>
</evidence>
<evidence type="ECO:0000259" key="9">
    <source>
        <dbReference type="Pfam" id="PF12704"/>
    </source>
</evidence>
<feature type="domain" description="ABC3 transporter permease C-terminal" evidence="8">
    <location>
        <begin position="286"/>
        <end position="397"/>
    </location>
</feature>
<keyword evidence="3 7" id="KW-0812">Transmembrane</keyword>
<gene>
    <name evidence="10" type="ORF">ALQ04_01426</name>
</gene>
<evidence type="ECO:0000256" key="6">
    <source>
        <dbReference type="ARBA" id="ARBA00038076"/>
    </source>
</evidence>
<dbReference type="InterPro" id="IPR025857">
    <property type="entry name" value="MacB_PCD"/>
</dbReference>
<feature type="transmembrane region" description="Helical" evidence="7">
    <location>
        <begin position="328"/>
        <end position="355"/>
    </location>
</feature>
<dbReference type="InterPro" id="IPR050250">
    <property type="entry name" value="Macrolide_Exporter_MacB"/>
</dbReference>
<feature type="domain" description="MacB-like periplasmic core" evidence="9">
    <location>
        <begin position="31"/>
        <end position="246"/>
    </location>
</feature>
<feature type="transmembrane region" description="Helical" evidence="7">
    <location>
        <begin position="361"/>
        <end position="386"/>
    </location>
</feature>
<feature type="transmembrane region" description="Helical" evidence="7">
    <location>
        <begin position="32"/>
        <end position="51"/>
    </location>
</feature>
<dbReference type="Pfam" id="PF02687">
    <property type="entry name" value="FtsX"/>
    <property type="match status" value="1"/>
</dbReference>
<accession>A0A3M4LU25</accession>
<evidence type="ECO:0000256" key="7">
    <source>
        <dbReference type="SAM" id="Phobius"/>
    </source>
</evidence>
<keyword evidence="4 7" id="KW-1133">Transmembrane helix</keyword>
<dbReference type="Pfam" id="PF12704">
    <property type="entry name" value="MacB_PCD"/>
    <property type="match status" value="1"/>
</dbReference>
<keyword evidence="5 7" id="KW-0472">Membrane</keyword>
<evidence type="ECO:0000313" key="10">
    <source>
        <dbReference type="EMBL" id="RMQ44947.1"/>
    </source>
</evidence>
<comment type="subcellular location">
    <subcellularLocation>
        <location evidence="1">Cell membrane</location>
        <topology evidence="1">Multi-pass membrane protein</topology>
    </subcellularLocation>
</comment>
<dbReference type="RefSeq" id="WP_122316592.1">
    <property type="nucleotide sequence ID" value="NZ_RBRE01000057.1"/>
</dbReference>
<evidence type="ECO:0000256" key="2">
    <source>
        <dbReference type="ARBA" id="ARBA00022475"/>
    </source>
</evidence>
<proteinExistence type="inferred from homology"/>
<protein>
    <recommendedName>
        <fullName evidence="12">ABC transporter permease</fullName>
    </recommendedName>
</protein>
<dbReference type="GO" id="GO:0005886">
    <property type="term" value="C:plasma membrane"/>
    <property type="evidence" value="ECO:0007669"/>
    <property type="project" value="UniProtKB-SubCell"/>
</dbReference>
<dbReference type="GO" id="GO:0022857">
    <property type="term" value="F:transmembrane transporter activity"/>
    <property type="evidence" value="ECO:0007669"/>
    <property type="project" value="TreeGrafter"/>
</dbReference>
<name>A0A3M4LU25_PSECI</name>
<dbReference type="PANTHER" id="PTHR30572:SF4">
    <property type="entry name" value="ABC TRANSPORTER PERMEASE YTRF"/>
    <property type="match status" value="1"/>
</dbReference>
<keyword evidence="2" id="KW-1003">Cell membrane</keyword>
<evidence type="ECO:0000256" key="5">
    <source>
        <dbReference type="ARBA" id="ARBA00023136"/>
    </source>
</evidence>
<comment type="caution">
    <text evidence="10">The sequence shown here is derived from an EMBL/GenBank/DDBJ whole genome shotgun (WGS) entry which is preliminary data.</text>
</comment>
<dbReference type="AlphaFoldDB" id="A0A3M4LU25"/>
<dbReference type="PANTHER" id="PTHR30572">
    <property type="entry name" value="MEMBRANE COMPONENT OF TRANSPORTER-RELATED"/>
    <property type="match status" value="1"/>
</dbReference>
<organism evidence="10 11">
    <name type="scientific">Pseudomonas cichorii</name>
    <dbReference type="NCBI Taxonomy" id="36746"/>
    <lineage>
        <taxon>Bacteria</taxon>
        <taxon>Pseudomonadati</taxon>
        <taxon>Pseudomonadota</taxon>
        <taxon>Gammaproteobacteria</taxon>
        <taxon>Pseudomonadales</taxon>
        <taxon>Pseudomonadaceae</taxon>
        <taxon>Pseudomonas</taxon>
    </lineage>
</organism>